<dbReference type="PANTHER" id="PTHR22642">
    <property type="entry name" value="IMIDAZOLONEPROPIONASE"/>
    <property type="match status" value="1"/>
</dbReference>
<sequence length="618" mass="68408">MESSEAERNPAASTDRDKMMQPHLLEQVKPTRLEAVIRNKAINQGRIRAIMSSFVLAILVVLYRGIPHKSGRVPNTYALCSPQGKIYTVDPSRSQTDCILVHEGYIFATGTLDEVRQKWKSETGSRIVPIRLTKSDSIVVPGMTDSHGHILEYGKKLMLDLDELPTRQEAVERIRAYIEARPSVLNNTDAWIEGGGWDHTSWPEGTWPTAADLEADPVVRNRPIVLLSKDGHAFWVSQKVIDQGGPFPDNVEGGVIFRDSEGQPTGTFLDRAMDSIHPPPWTEEQKLEYFEAAVQSALANGLTRITDAGLNSVLVDFIENFSDHNILPIRIYAMRPFNESQSYWGKDVPKILEEVDGRFTARSVKIFADGALRSGGAALYEPYSDNPSTRGFFRIDPEILKDVIPRFLKDGWQVNTHCIGDRANGMFIDLFENITNQVNLTALRPRVEHAQILAPGDFSRMGKVGVIASVQPSHVIDDMPFVEDRLGPERVKGTYAFRTLIQNGVPIALGTDFPVANINPMETFYAAVTRLSLAGDSPHGPEGWFPEQRLTREEALKGLTLDAAYASFSEITTGSLTPGKRADYVILSKDIMSIPPADILATKVLATVIDGAVAYGKI</sequence>
<dbReference type="Pfam" id="PF07969">
    <property type="entry name" value="Amidohydro_3"/>
    <property type="match status" value="1"/>
</dbReference>
<dbReference type="InterPro" id="IPR013108">
    <property type="entry name" value="Amidohydro_3"/>
</dbReference>
<evidence type="ECO:0000256" key="1">
    <source>
        <dbReference type="SAM" id="MobiDB-lite"/>
    </source>
</evidence>
<feature type="compositionally biased region" description="Basic and acidic residues" evidence="1">
    <location>
        <begin position="1"/>
        <end position="20"/>
    </location>
</feature>
<keyword evidence="2" id="KW-0472">Membrane</keyword>
<dbReference type="InterPro" id="IPR033932">
    <property type="entry name" value="YtcJ-like"/>
</dbReference>
<dbReference type="OrthoDB" id="3501663at2759"/>
<feature type="region of interest" description="Disordered" evidence="1">
    <location>
        <begin position="1"/>
        <end position="21"/>
    </location>
</feature>
<reference evidence="4 5" key="1">
    <citation type="submission" date="2014-06" db="EMBL/GenBank/DDBJ databases">
        <title>Evolutionary Origins and Diversification of the Mycorrhizal Mutualists.</title>
        <authorList>
            <consortium name="DOE Joint Genome Institute"/>
            <consortium name="Mycorrhizal Genomics Consortium"/>
            <person name="Kohler A."/>
            <person name="Kuo A."/>
            <person name="Nagy L.G."/>
            <person name="Floudas D."/>
            <person name="Copeland A."/>
            <person name="Barry K.W."/>
            <person name="Cichocki N."/>
            <person name="Veneault-Fourrey C."/>
            <person name="LaButti K."/>
            <person name="Lindquist E.A."/>
            <person name="Lipzen A."/>
            <person name="Lundell T."/>
            <person name="Morin E."/>
            <person name="Murat C."/>
            <person name="Riley R."/>
            <person name="Ohm R."/>
            <person name="Sun H."/>
            <person name="Tunlid A."/>
            <person name="Henrissat B."/>
            <person name="Grigoriev I.V."/>
            <person name="Hibbett D.S."/>
            <person name="Martin F."/>
        </authorList>
    </citation>
    <scope>NUCLEOTIDE SEQUENCE [LARGE SCALE GENOMIC DNA]</scope>
    <source>
        <strain evidence="4 5">SS14</strain>
    </source>
</reference>
<dbReference type="EMBL" id="KN837148">
    <property type="protein sequence ID" value="KIJ39852.1"/>
    <property type="molecule type" value="Genomic_DNA"/>
</dbReference>
<dbReference type="Proteomes" id="UP000054279">
    <property type="component" value="Unassembled WGS sequence"/>
</dbReference>
<dbReference type="GO" id="GO:0016810">
    <property type="term" value="F:hydrolase activity, acting on carbon-nitrogen (but not peptide) bonds"/>
    <property type="evidence" value="ECO:0007669"/>
    <property type="project" value="InterPro"/>
</dbReference>
<dbReference type="InterPro" id="IPR032466">
    <property type="entry name" value="Metal_Hydrolase"/>
</dbReference>
<dbReference type="AlphaFoldDB" id="A0A0C9VEP6"/>
<feature type="transmembrane region" description="Helical" evidence="2">
    <location>
        <begin position="47"/>
        <end position="66"/>
    </location>
</feature>
<evidence type="ECO:0000256" key="2">
    <source>
        <dbReference type="SAM" id="Phobius"/>
    </source>
</evidence>
<evidence type="ECO:0000259" key="3">
    <source>
        <dbReference type="Pfam" id="PF07969"/>
    </source>
</evidence>
<keyword evidence="2" id="KW-1133">Transmembrane helix</keyword>
<dbReference type="HOGENOM" id="CLU_009942_1_1_1"/>
<dbReference type="SUPFAM" id="SSF51556">
    <property type="entry name" value="Metallo-dependent hydrolases"/>
    <property type="match status" value="1"/>
</dbReference>
<organism evidence="4 5">
    <name type="scientific">Sphaerobolus stellatus (strain SS14)</name>
    <dbReference type="NCBI Taxonomy" id="990650"/>
    <lineage>
        <taxon>Eukaryota</taxon>
        <taxon>Fungi</taxon>
        <taxon>Dikarya</taxon>
        <taxon>Basidiomycota</taxon>
        <taxon>Agaricomycotina</taxon>
        <taxon>Agaricomycetes</taxon>
        <taxon>Phallomycetidae</taxon>
        <taxon>Geastrales</taxon>
        <taxon>Sphaerobolaceae</taxon>
        <taxon>Sphaerobolus</taxon>
    </lineage>
</organism>
<dbReference type="InterPro" id="IPR011059">
    <property type="entry name" value="Metal-dep_hydrolase_composite"/>
</dbReference>
<protein>
    <submittedName>
        <fullName evidence="4">Unplaced genomic scaffold SPHSTscaffold_73, whole genome shotgun sequence</fullName>
    </submittedName>
</protein>
<name>A0A0C9VEP6_SPHS4</name>
<dbReference type="Gene3D" id="3.10.310.70">
    <property type="match status" value="1"/>
</dbReference>
<keyword evidence="2" id="KW-0812">Transmembrane</keyword>
<keyword evidence="5" id="KW-1185">Reference proteome</keyword>
<proteinExistence type="predicted"/>
<dbReference type="SUPFAM" id="SSF51338">
    <property type="entry name" value="Composite domain of metallo-dependent hydrolases"/>
    <property type="match status" value="1"/>
</dbReference>
<accession>A0A0C9VEP6</accession>
<dbReference type="CDD" id="cd01300">
    <property type="entry name" value="YtcJ_like"/>
    <property type="match status" value="1"/>
</dbReference>
<evidence type="ECO:0000313" key="5">
    <source>
        <dbReference type="Proteomes" id="UP000054279"/>
    </source>
</evidence>
<dbReference type="Gene3D" id="2.30.40.10">
    <property type="entry name" value="Urease, subunit C, domain 1"/>
    <property type="match status" value="1"/>
</dbReference>
<dbReference type="Gene3D" id="3.20.20.140">
    <property type="entry name" value="Metal-dependent hydrolases"/>
    <property type="match status" value="1"/>
</dbReference>
<gene>
    <name evidence="4" type="ORF">M422DRAFT_32455</name>
</gene>
<dbReference type="PANTHER" id="PTHR22642:SF2">
    <property type="entry name" value="PROTEIN LONG AFTER FAR-RED 3"/>
    <property type="match status" value="1"/>
</dbReference>
<evidence type="ECO:0000313" key="4">
    <source>
        <dbReference type="EMBL" id="KIJ39852.1"/>
    </source>
</evidence>
<feature type="domain" description="Amidohydrolase 3" evidence="3">
    <location>
        <begin position="138"/>
        <end position="615"/>
    </location>
</feature>